<dbReference type="AlphaFoldDB" id="F8P0L1"/>
<dbReference type="InterPro" id="IPR007245">
    <property type="entry name" value="PIG-T"/>
</dbReference>
<proteinExistence type="predicted"/>
<dbReference type="EMBL" id="GL945436">
    <property type="protein sequence ID" value="EGO22695.1"/>
    <property type="molecule type" value="Genomic_DNA"/>
</dbReference>
<evidence type="ECO:0000256" key="1">
    <source>
        <dbReference type="SAM" id="Phobius"/>
    </source>
</evidence>
<dbReference type="Pfam" id="PF04113">
    <property type="entry name" value="Gpi16"/>
    <property type="match status" value="2"/>
</dbReference>
<evidence type="ECO:0000313" key="2">
    <source>
        <dbReference type="EMBL" id="EGO22695.1"/>
    </source>
</evidence>
<reference evidence="2" key="1">
    <citation type="submission" date="2011-04" db="EMBL/GenBank/DDBJ databases">
        <title>Evolution of plant cell wall degrading machinery underlies the functional diversity of forest fungi.</title>
        <authorList>
            <consortium name="US DOE Joint Genome Institute (JGI-PGF)"/>
            <person name="Eastwood D.C."/>
            <person name="Floudas D."/>
            <person name="Binder M."/>
            <person name="Majcherczyk A."/>
            <person name="Schneider P."/>
            <person name="Aerts A."/>
            <person name="Asiegbu F.O."/>
            <person name="Baker S.E."/>
            <person name="Barry K."/>
            <person name="Bendiksby M."/>
            <person name="Blumentritt M."/>
            <person name="Coutinho P.M."/>
            <person name="Cullen D."/>
            <person name="Cullen D."/>
            <person name="Gathman A."/>
            <person name="Goodell B."/>
            <person name="Henrissat B."/>
            <person name="Ihrmark K."/>
            <person name="Kauserud H."/>
            <person name="Kohler A."/>
            <person name="LaButti K."/>
            <person name="Lapidus A."/>
            <person name="Lavin J.L."/>
            <person name="Lee Y.-H."/>
            <person name="Lindquist E."/>
            <person name="Lilly W."/>
            <person name="Lucas S."/>
            <person name="Morin E."/>
            <person name="Murat C."/>
            <person name="Oguiza J.A."/>
            <person name="Park J."/>
            <person name="Pisabarro A.G."/>
            <person name="Riley R."/>
            <person name="Rosling A."/>
            <person name="Salamov A."/>
            <person name="Schmidt O."/>
            <person name="Schmutz J."/>
            <person name="Skrede I."/>
            <person name="Stenlid J."/>
            <person name="Wiebenga A."/>
            <person name="Xie X."/>
            <person name="Kues U."/>
            <person name="Hibbett D.S."/>
            <person name="Hoffmeister D."/>
            <person name="Hogberg N."/>
            <person name="Martin F."/>
            <person name="Grigoriev I.V."/>
            <person name="Watkinson S.C."/>
        </authorList>
    </citation>
    <scope>NUCLEOTIDE SEQUENCE</scope>
    <source>
        <strain evidence="2">S7.9</strain>
    </source>
</reference>
<dbReference type="HOGENOM" id="CLU_021459_2_0_1"/>
<dbReference type="RefSeq" id="XP_007319935.1">
    <property type="nucleotide sequence ID" value="XM_007319873.1"/>
</dbReference>
<dbReference type="Proteomes" id="UP000008064">
    <property type="component" value="Unassembled WGS sequence"/>
</dbReference>
<protein>
    <recommendedName>
        <fullName evidence="3">Gpi16 subunit, GPI transamidase component</fullName>
    </recommendedName>
</protein>
<dbReference type="KEGG" id="sla:SERLADRAFT_409299"/>
<name>F8P0L1_SERL9</name>
<evidence type="ECO:0008006" key="3">
    <source>
        <dbReference type="Google" id="ProtNLM"/>
    </source>
</evidence>
<keyword evidence="1" id="KW-1133">Transmembrane helix</keyword>
<keyword evidence="1" id="KW-0812">Transmembrane</keyword>
<organism>
    <name type="scientific">Serpula lacrymans var. lacrymans (strain S7.9)</name>
    <name type="common">Dry rot fungus</name>
    <dbReference type="NCBI Taxonomy" id="578457"/>
    <lineage>
        <taxon>Eukaryota</taxon>
        <taxon>Fungi</taxon>
        <taxon>Dikarya</taxon>
        <taxon>Basidiomycota</taxon>
        <taxon>Agaricomycotina</taxon>
        <taxon>Agaricomycetes</taxon>
        <taxon>Agaricomycetidae</taxon>
        <taxon>Boletales</taxon>
        <taxon>Coniophorineae</taxon>
        <taxon>Serpulaceae</taxon>
        <taxon>Serpula</taxon>
    </lineage>
</organism>
<accession>F8P0L1</accession>
<dbReference type="PANTHER" id="PTHR12959:SF11">
    <property type="entry name" value="GPI TRANSAMIDASE COMPONENT PIG-T"/>
    <property type="match status" value="1"/>
</dbReference>
<dbReference type="PANTHER" id="PTHR12959">
    <property type="entry name" value="GPI TRANSAMIDASE COMPONENT PIG-T-RELATED"/>
    <property type="match status" value="1"/>
</dbReference>
<dbReference type="GeneID" id="18812815"/>
<dbReference type="OrthoDB" id="331263at2759"/>
<feature type="transmembrane region" description="Helical" evidence="1">
    <location>
        <begin position="484"/>
        <end position="505"/>
    </location>
</feature>
<gene>
    <name evidence="2" type="ORF">SERLADRAFT_409299</name>
</gene>
<dbReference type="GO" id="GO:0042765">
    <property type="term" value="C:GPI-anchor transamidase complex"/>
    <property type="evidence" value="ECO:0007669"/>
    <property type="project" value="InterPro"/>
</dbReference>
<sequence>MASSRERERFDEDLHIRPLRDGKVASTFSFTTLLQDASPRDPLSLAYDDESQHYTLFPLALGQILRTYAITELHLALNAGKWRYESWGFPEEPGVGTGAELWAWMGDGASTTIDERWQGLRNALAGLFCASLGSMDDQRTTSPFLTFTPEGSLPNATLPYRLRHATLPSEHVCTENLTPFLKLLPCKSLSGLARLLNPHRLFDADWHGMSVHVTWREGQGVEVRLIFQTVIDPIRNSGGKRRDWSFESLFGRVVENRCPVATTSRVRIQLPSEETYAILPDPTSNADNIATYDTSVGQDPLDVSMRWPEEYAFQYQITALDLPEIPLTPLTLQRTLIGSSQAQGQLSIVIQNTLSSQIQTIYLETMPWLVQLYIHTLQIHCNGVQRNDLISNLSYTPSVPHARPAILQSVLTLPPKSTLRLTFDITKSFLRYTEHPPDAQRGWDLPPAVFVPIISVGNRSDVLPRLYTPTLLVDLATPDFSMPYNVIILSCTLMTLIFGSIFNLLTRKFVIVDLKQGKEQKGS</sequence>
<keyword evidence="1" id="KW-0472">Membrane</keyword>
<dbReference type="GO" id="GO:0016255">
    <property type="term" value="P:attachment of GPI anchor to protein"/>
    <property type="evidence" value="ECO:0007669"/>
    <property type="project" value="InterPro"/>
</dbReference>